<accession>A0A1D7ZWL4</accession>
<evidence type="ECO:0000313" key="11">
    <source>
        <dbReference type="EMBL" id="AOR74234.1"/>
    </source>
</evidence>
<organism evidence="11 12">
    <name type="scientific">Limosilactobacillus fermentum</name>
    <name type="common">Lactobacillus fermentum</name>
    <dbReference type="NCBI Taxonomy" id="1613"/>
    <lineage>
        <taxon>Bacteria</taxon>
        <taxon>Bacillati</taxon>
        <taxon>Bacillota</taxon>
        <taxon>Bacilli</taxon>
        <taxon>Lactobacillales</taxon>
        <taxon>Lactobacillaceae</taxon>
        <taxon>Limosilactobacillus</taxon>
    </lineage>
</organism>
<dbReference type="Pfam" id="PF04205">
    <property type="entry name" value="FMN_bind"/>
    <property type="match status" value="1"/>
</dbReference>
<dbReference type="PATRIC" id="fig|1613.112.peg.806"/>
<comment type="cofactor">
    <cofactor evidence="2">
        <name>FAD</name>
        <dbReference type="ChEBI" id="CHEBI:57692"/>
    </cofactor>
</comment>
<dbReference type="InterPro" id="IPR007329">
    <property type="entry name" value="FMN-bd"/>
</dbReference>
<evidence type="ECO:0000256" key="5">
    <source>
        <dbReference type="ARBA" id="ARBA00015872"/>
    </source>
</evidence>
<name>A0A1D7ZWL4_LIMFE</name>
<dbReference type="SMART" id="SM00900">
    <property type="entry name" value="FMN_bind"/>
    <property type="match status" value="1"/>
</dbReference>
<sequence>MSKYPVKAFGHNGEIDLTVDVEDRKINDISVDRHAETPAIFKQVFGKLKDTILEEQSFKIDAIAGASQMTQSILDSADKVVTERGYDFPAPVRPAKKERTLTTDVLVVGSGGAGLMAACRALSLGKQVILVEKNGYLGGATLLNGSNVTATGSETAKEIFGAGADQDSPERLVDDIARECEHTNYPELSRLLANNIGAAIDFIADFADLDYQKAQTQTPEHSVQRQIELPSSSSYEFITKVASAFERKGGTILTDCRVEGLLQDADGTLTGLWCEGKDGKAKIYAKSVILASGGYGAKAYNEGWNEGVDYYGPLTATGDSYTFAKGLHLKAHDLDWYKVYPHGLEVEPGIAKLTTYASKLATDMGALYVNQNGQRIVNESDVYTKLRNQVLKQPGRVVYLLMDKRTWDEVYKLLVLHDFSAQEIASYLANDGKKRPIVVKGNLQEVAQKAGVDPAGLAKTVAAYQGYVAQGNDPEFRRAPEFLHQFEGDTFYLIEQRDRFATSLGGYMADESMHLLNKDNQPVAHLYGAGEVVGGANGHDSMPSMMNSWSFASGFVAGTSAARD</sequence>
<evidence type="ECO:0000256" key="4">
    <source>
        <dbReference type="ARBA" id="ARBA00013137"/>
    </source>
</evidence>
<dbReference type="Gene3D" id="3.90.700.10">
    <property type="entry name" value="Succinate dehydrogenase/fumarate reductase flavoprotein, catalytic domain"/>
    <property type="match status" value="1"/>
</dbReference>
<feature type="domain" description="FMN-binding" evidence="10">
    <location>
        <begin position="10"/>
        <end position="84"/>
    </location>
</feature>
<evidence type="ECO:0000259" key="10">
    <source>
        <dbReference type="SMART" id="SM00900"/>
    </source>
</evidence>
<evidence type="ECO:0000256" key="9">
    <source>
        <dbReference type="ARBA" id="ARBA00049922"/>
    </source>
</evidence>
<dbReference type="EMBL" id="CP017151">
    <property type="protein sequence ID" value="AOR74234.1"/>
    <property type="molecule type" value="Genomic_DNA"/>
</dbReference>
<dbReference type="GO" id="GO:0033765">
    <property type="term" value="F:steroid dehydrogenase activity, acting on the CH-CH group of donors"/>
    <property type="evidence" value="ECO:0007669"/>
    <property type="project" value="UniProtKB-ARBA"/>
</dbReference>
<gene>
    <name evidence="11" type="primary">sdhA</name>
    <name evidence="11" type="ORF">LACFE_CDS0769</name>
</gene>
<dbReference type="InterPro" id="IPR027477">
    <property type="entry name" value="Succ_DH/fumarate_Rdtase_cat_sf"/>
</dbReference>
<dbReference type="InterPro" id="IPR036188">
    <property type="entry name" value="FAD/NAD-bd_sf"/>
</dbReference>
<dbReference type="GO" id="GO:0016020">
    <property type="term" value="C:membrane"/>
    <property type="evidence" value="ECO:0007669"/>
    <property type="project" value="InterPro"/>
</dbReference>
<dbReference type="EC" id="1.3.99.33" evidence="4"/>
<protein>
    <recommendedName>
        <fullName evidence="5">Urocanate reductase</fullName>
        <ecNumber evidence="4">1.3.99.33</ecNumber>
    </recommendedName>
</protein>
<evidence type="ECO:0000256" key="7">
    <source>
        <dbReference type="ARBA" id="ARBA00022827"/>
    </source>
</evidence>
<keyword evidence="7" id="KW-0274">FAD</keyword>
<dbReference type="SUPFAM" id="SSF51905">
    <property type="entry name" value="FAD/NAD(P)-binding domain"/>
    <property type="match status" value="1"/>
</dbReference>
<dbReference type="AlphaFoldDB" id="A0A1D7ZWL4"/>
<evidence type="ECO:0000256" key="2">
    <source>
        <dbReference type="ARBA" id="ARBA00001974"/>
    </source>
</evidence>
<evidence type="ECO:0000313" key="12">
    <source>
        <dbReference type="Proteomes" id="UP000094714"/>
    </source>
</evidence>
<dbReference type="RefSeq" id="WP_069775839.1">
    <property type="nucleotide sequence ID" value="NZ_CP017151.1"/>
</dbReference>
<dbReference type="Gene3D" id="3.50.50.60">
    <property type="entry name" value="FAD/NAD(P)-binding domain"/>
    <property type="match status" value="2"/>
</dbReference>
<comment type="catalytic activity">
    <reaction evidence="9">
        <text>dihydrourocanate + A = urocanate + AH2</text>
        <dbReference type="Rhea" id="RHEA:36059"/>
        <dbReference type="ChEBI" id="CHEBI:13193"/>
        <dbReference type="ChEBI" id="CHEBI:17499"/>
        <dbReference type="ChEBI" id="CHEBI:27247"/>
        <dbReference type="ChEBI" id="CHEBI:72991"/>
        <dbReference type="EC" id="1.3.99.33"/>
    </reaction>
</comment>
<proteinExistence type="inferred from homology"/>
<dbReference type="GO" id="GO:0010181">
    <property type="term" value="F:FMN binding"/>
    <property type="evidence" value="ECO:0007669"/>
    <property type="project" value="InterPro"/>
</dbReference>
<evidence type="ECO:0000256" key="3">
    <source>
        <dbReference type="ARBA" id="ARBA00008040"/>
    </source>
</evidence>
<dbReference type="SUPFAM" id="SSF56425">
    <property type="entry name" value="Succinate dehydrogenase/fumarate reductase flavoprotein, catalytic domain"/>
    <property type="match status" value="1"/>
</dbReference>
<keyword evidence="6" id="KW-0285">Flavoprotein</keyword>
<evidence type="ECO:0000256" key="8">
    <source>
        <dbReference type="ARBA" id="ARBA00023002"/>
    </source>
</evidence>
<keyword evidence="8" id="KW-0560">Oxidoreductase</keyword>
<dbReference type="PANTHER" id="PTHR43400:SF7">
    <property type="entry name" value="FAD-DEPENDENT OXIDOREDUCTASE 2 FAD BINDING DOMAIN-CONTAINING PROTEIN"/>
    <property type="match status" value="1"/>
</dbReference>
<dbReference type="InterPro" id="IPR003953">
    <property type="entry name" value="FAD-dep_OxRdtase_2_FAD-bd"/>
</dbReference>
<dbReference type="Pfam" id="PF00890">
    <property type="entry name" value="FAD_binding_2"/>
    <property type="match status" value="1"/>
</dbReference>
<reference evidence="11 12" key="1">
    <citation type="submission" date="2016-09" db="EMBL/GenBank/DDBJ databases">
        <title>Genome Sequence of the Lactobacillus fermentum strain NCC2970 (CNCM I-5068).</title>
        <authorList>
            <person name="Barretto C."/>
            <person name="Ngom-Bru C."/>
            <person name="Genevaz A."/>
            <person name="Fournier C."/>
            <person name="Moine D."/>
            <person name="Kassam M."/>
            <person name="Iltis A."/>
            <person name="Sagory-Zalkind P."/>
            <person name="Faucherand G."/>
            <person name="Descombes P."/>
            <person name="Duboux S."/>
        </authorList>
    </citation>
    <scope>NUCLEOTIDE SEQUENCE [LARGE SCALE GENOMIC DNA]</scope>
    <source>
        <strain evidence="11 12">NCC2970</strain>
    </source>
</reference>
<dbReference type="PANTHER" id="PTHR43400">
    <property type="entry name" value="FUMARATE REDUCTASE"/>
    <property type="match status" value="1"/>
</dbReference>
<dbReference type="InterPro" id="IPR050315">
    <property type="entry name" value="FAD-oxidoreductase_2"/>
</dbReference>
<comment type="similarity">
    <text evidence="3">Belongs to the FAD-dependent oxidoreductase 2 family. FRD/SDH subfamily.</text>
</comment>
<dbReference type="Proteomes" id="UP000094714">
    <property type="component" value="Chromosome"/>
</dbReference>
<evidence type="ECO:0000256" key="6">
    <source>
        <dbReference type="ARBA" id="ARBA00022630"/>
    </source>
</evidence>
<evidence type="ECO:0000256" key="1">
    <source>
        <dbReference type="ARBA" id="ARBA00001917"/>
    </source>
</evidence>
<comment type="cofactor">
    <cofactor evidence="1">
        <name>FMN</name>
        <dbReference type="ChEBI" id="CHEBI:58210"/>
    </cofactor>
</comment>